<dbReference type="InterPro" id="IPR018201">
    <property type="entry name" value="Ketoacyl_synth_AS"/>
</dbReference>
<dbReference type="Pfam" id="PF16197">
    <property type="entry name" value="KAsynt_C_assoc"/>
    <property type="match status" value="2"/>
</dbReference>
<dbReference type="SMART" id="SM00825">
    <property type="entry name" value="PKS_KS"/>
    <property type="match status" value="2"/>
</dbReference>
<feature type="domain" description="Ketosynthase family 3 (KS3)" evidence="11">
    <location>
        <begin position="29"/>
        <end position="455"/>
    </location>
</feature>
<dbReference type="CDD" id="cd08956">
    <property type="entry name" value="KR_3_FAS_SDR_x"/>
    <property type="match status" value="2"/>
</dbReference>
<dbReference type="PROSITE" id="PS00012">
    <property type="entry name" value="PHOSPHOPANTETHEINE"/>
    <property type="match status" value="2"/>
</dbReference>
<sequence>MTTSREQLVEALRASLKENDRLRRAGGRAEPIAIVGMACRFPGGVRSPEDLWALVDGEVDAIGGFPADRGWDLANLFDPDPDRTGRSYVRDGAFLHDMADFDADFFGISPREALAMDPQQRLLLEVCWELFERAGIDPASMKGSDTGVFGGVINHDHGTRLRPIPVELEGYLGTGNSGSAAIGRVAYTFGLEGPAITVDTACSSSLVAVHLAVQALRRGECSMAVAGGVTVMATPDTFIEFSRQRALAPDGRCKAFSADADGTAWGEGIGLVLLEPVTAARRHGHRVLALVRGSAVNQDGASNGLTAPNGPAQQRVIRRALADAGLSTSDVDAVEAHGTGTRLGDPIEAQALLATYGRDRPHGRPLWLGSVKSNIGHTQGAAGVAGVLKMVLAMRHGLLPRSLHTERPTPEVDWGTGAVELLTERRAWPETGRPRRVGLSAFGASGTNAHVLLEQAPADATAGAETVPAVLPLLVSGRGAAGLRAQACRIRAFAESRVDLEPGALARSLLTGRAQLDHRGVVVGRPAELVPGLAALGAGEPARGVVSGAADVEGRLVFVFPGQGSHWPGMARELWETSPVFGRRIAECAEVLRELAGWSLWDALGDPAALERVDVVQPVSFAVMVSLAELWRSAGVLPEAVVGHSQGELAAACVVEALPLAEAARIVVLRSRVIAGELSGKGAMLSVVAGREQVGEMLSEYEGELCVAAVNGPASVTVSGGTASMSAFERRLSAAGMLRWRLPGVDFAGHSPQVEGIREELRTALASVRPKRSEVPFFSTVTGGWVDTTELDGGYWYRNLRAPVRFETAVEGLLASGHRAFVEVSPHPVLTTSVQEIAGHRDPAPATVVTGTLRRDDGGLDRFLLSAAELHVRGAPVDWTPLTGGGRHLDLPTYAFQRERYWLEARATPGGVESAGLTAVGHPLLGAAAALPGGVVLSGRLSLAAQPWLADHLVFGTVVFPGVALVELVVRAGDEVGCPVLEELVIEAPLVVGERDAVRLRLQVGDPEHGGRRQVRVFSRADAGEWIRHASGFLGPAVEELPFELADWPPPGATPVDLSGVYDDFASAGLAYGPEFRRLRRLWRRGDEVFGEVVLTGEQRRRGEGFTVHPALLECALHASSFAGQSVMERDGAVGLPFSWNNVTFHASGPSMVRVRAVSAGTSVVSLQLADQDGRPVATVGELVFRPISAERLAGPGRHGGALFGVRWRESPVRAEPDPRTWAVVGPGVPDLQGVPVRRATDLPALSTSDGPGTLVLSVEDGDVRAVLSRVLAAVRSFVGDPVWDSARLVVVTRGGVGPGGGSAVGSAVWGLVRSAQVEEPGRIVLVDTDDDERSWAALPGVVAGAGPQIAMRAGTALVPRLDYAAEPGPPPALDPAGTVLITGGTGVLGGIVARHVVAVHGVRRLVLVSRRGPAAEGVSELVGALTAAGASVEVVAADVADRVALAEVLAGIPVAHPLTGVVHLAGVLDDGVLSALTPERLDEVFRPKVDGAVNLHELTRDSELAAFVLFSSAAGVLGSAGQANYAAANGFLDGLARERHAQGLPATSLAWGLWAPATGLTRTLSETDRGRMAGAGIRPLPAEAGLALFDAALGSGDPALVPLDLDLAAVPGATVSALLRDLVEPRRRIVPDNSADGDTFAGRLAALPAADREQAVLDLVRRTAAVVLAHPALDPGEDTRAFKDLGLDSLTGVELRNRLAAATGLRLPATLVFDQPTPAALAAHLGQRLAGAAPVPSVAAAPVAPPDEPIAIVAMSCRMPGGVCSPEELWDLVVGEVDAVSEFPEDRGWELDRLFDPDPDHAGTSYVRQGAFLADAAGFDAGLFGISPREALAMDPQQRLLLEVAWEAFERAGIDPTSLKGTDTGVFTGVTNHDYDQRLHQGDGELEGYRITGISGSVVSGRVAYTFGLEGPAITVDTACSSSLVTIHLAAQALRQGECSMALAGGSTVMATPRGFVEFSRQRGLAPDGRCKSFAAAADGTAWSEGVGLVLLERMSDAERRGHPVLAVVRGSAVNSDGASNGLTAPNGPSQQRVIRQALSSAGLSTMDVDAVEAHGTGTRLGDPIEAQALLATYGQSRPEGLPLLLGSLKSNLGHMQGAAGVAGVIKMVQAIRHGVLPKTLHVDSATSEVDWAAGAVELLTQRRDWPETGRPRRAGVSSFGVSGTNAHVLLEQPDQKHAGPPAAPELPVVFPFVVSACDEAALRAQARRLEPVVDGQAELADISRSLLETRALLGWRAVVLAKDRDELRSGLGALGSGVPAPGVVSGARAGRTGLGMVFSGQGSQFAGMGKELHDAFPVFAASFDETCSLLDGHLGSEVRCTVRDVVFAAPGSAKANLLDQTIFAQPALFAVETACFRLLESWGVRPDVVLGHSIGEIAAAQAAGVLSLADACALVATRGKLMQSLPSGGTMVSVAAAESDVTPLLPPQVAIAAVNAPGSVVVSGDGDAVTTVEEECKRRGWRTRRLRVSHAFHSPQVDAVTGELADAVRALAFHAPRIPLVSNLTGGPATADLLGDPGYWSRHAREAVRFADGVECLLEKGVGRVIEVGPGGALAALVRECADSSGRGEGVLVVRGLAKHSEVTGVLSGVGELFVHGGPADWSAVLGTGGRRIPLPTYAFQHRRYWPAPAEPSGAAAAVGLAAIRHPILGAALPLPNGDGTVFTGRLSPRIQPWLTECGPMLPNPALLDLAFRAGDGVGCAALAEFEVDWPVLVPAEDGLNIQVTVGRQDGDGHRPVEVYSSAPDEGQAAGWTRHAHGTLVPSLPQVERPAEPAGEVTLAEHRHEEVGEFGLHPLLCEQALALVAAAHSARDDRLVTAVRWRQVELHASGASALRVLACRAGTDAVSLFATDRSGRPVLTAGSVEFRPVPARVFEGVPPSLYEMCWRAAPLPEPPGDRLVTVTEAGAPAEFAAGAGQSAVFAAEVGTGPVRVLLSRVLALVRAFEAGTPDSARLLLVVRGMAGPEGGTAAGGAVAGLVRALQAESPSRIVLVDVDEVSSPLLPRLAVADEPQAALRDGLLWVPRLRRVPDGATSDRELAAGGTVLLTGCQAEPDGVVAVVARHLVTRHGVRRLLVATPAGTASGLAGELAGAGARVDLAACDPADRSALAEVLASIPEAHPLTGVVHAMGSRTGEVAGELPGIEAAVNLHELTGESELAMFALFSSSAGLLGGQATYAHAVTSSFLNGLAGERHAEGLPATALAWSPDERGGAQPDGGRLRPLSAVEGMGLLDAAWHSGRACLLPARPGPGTTTPAVARELFPAGRPLAHDGPESLAGRLAGLTPAERERALLDLVRAHTAVVLGYSERGGPDVRMAFKDLGFDSLTAVQLRNRLAEVTGLELPATLLFDHPTPELAARRLGEEMFAREEPVPVERELDRLEAALPGEDQRSRAAVAARLQQILARLSDPAAENGKAEEAADVATRIRSATAAEVLDFIDNELGRAAT</sequence>
<protein>
    <submittedName>
        <fullName evidence="13">Uncharacterized protein</fullName>
    </submittedName>
</protein>
<dbReference type="InterPro" id="IPR050091">
    <property type="entry name" value="PKS_NRPS_Biosynth_Enz"/>
</dbReference>
<dbReference type="InterPro" id="IPR042104">
    <property type="entry name" value="PKS_dehydratase_sf"/>
</dbReference>
<evidence type="ECO:0000259" key="12">
    <source>
        <dbReference type="PROSITE" id="PS52019"/>
    </source>
</evidence>
<dbReference type="Proteomes" id="UP001501116">
    <property type="component" value="Unassembled WGS sequence"/>
</dbReference>
<dbReference type="InterPro" id="IPR006162">
    <property type="entry name" value="Ppantetheine_attach_site"/>
</dbReference>
<dbReference type="PROSITE" id="PS50075">
    <property type="entry name" value="CARRIER"/>
    <property type="match status" value="2"/>
</dbReference>
<feature type="region of interest" description="N-terminal hotdog fold" evidence="9">
    <location>
        <begin position="922"/>
        <end position="1041"/>
    </location>
</feature>
<dbReference type="Pfam" id="PF00698">
    <property type="entry name" value="Acyl_transf_1"/>
    <property type="match status" value="2"/>
</dbReference>
<dbReference type="InterPro" id="IPR049551">
    <property type="entry name" value="PKS_DH_C"/>
</dbReference>
<evidence type="ECO:0000256" key="6">
    <source>
        <dbReference type="ARBA" id="ARBA00023194"/>
    </source>
</evidence>
<comment type="caution">
    <text evidence="9">Lacks conserved residue(s) required for the propagation of feature annotation.</text>
</comment>
<proteinExistence type="predicted"/>
<dbReference type="SMART" id="SM00823">
    <property type="entry name" value="PKS_PP"/>
    <property type="match status" value="2"/>
</dbReference>
<evidence type="ECO:0000313" key="14">
    <source>
        <dbReference type="Proteomes" id="UP001501116"/>
    </source>
</evidence>
<comment type="caution">
    <text evidence="13">The sequence shown here is derived from an EMBL/GenBank/DDBJ whole genome shotgun (WGS) entry which is preliminary data.</text>
</comment>
<keyword evidence="6" id="KW-0045">Antibiotic biosynthesis</keyword>
<dbReference type="RefSeq" id="WP_344418443.1">
    <property type="nucleotide sequence ID" value="NZ_BAAANN010000011.1"/>
</dbReference>
<dbReference type="SUPFAM" id="SSF52151">
    <property type="entry name" value="FabD/lysophospholipase-like"/>
    <property type="match status" value="2"/>
</dbReference>
<feature type="domain" description="Carrier" evidence="10">
    <location>
        <begin position="3292"/>
        <end position="3367"/>
    </location>
</feature>
<dbReference type="InterPro" id="IPR014031">
    <property type="entry name" value="Ketoacyl_synth_C"/>
</dbReference>
<keyword evidence="4" id="KW-0597">Phosphoprotein</keyword>
<dbReference type="PANTHER" id="PTHR43775:SF51">
    <property type="entry name" value="INACTIVE PHENOLPHTHIOCEROL SYNTHESIS POLYKETIDE SYNTHASE TYPE I PKS1-RELATED"/>
    <property type="match status" value="1"/>
</dbReference>
<evidence type="ECO:0000313" key="13">
    <source>
        <dbReference type="EMBL" id="GAA1959317.1"/>
    </source>
</evidence>
<keyword evidence="14" id="KW-1185">Reference proteome</keyword>
<dbReference type="InterPro" id="IPR014043">
    <property type="entry name" value="Acyl_transferase_dom"/>
</dbReference>
<dbReference type="InterPro" id="IPR049552">
    <property type="entry name" value="PKS_DH_N"/>
</dbReference>
<dbReference type="InterPro" id="IPR020806">
    <property type="entry name" value="PKS_PP-bd"/>
</dbReference>
<dbReference type="Gene3D" id="3.40.366.10">
    <property type="entry name" value="Malonyl-Coenzyme A Acyl Carrier Protein, domain 2"/>
    <property type="match status" value="2"/>
</dbReference>
<feature type="domain" description="Ketosynthase family 3 (KS3)" evidence="11">
    <location>
        <begin position="1748"/>
        <end position="2174"/>
    </location>
</feature>
<dbReference type="Gene3D" id="3.10.129.110">
    <property type="entry name" value="Polyketide synthase dehydratase"/>
    <property type="match status" value="3"/>
</dbReference>
<dbReference type="SMART" id="SM00822">
    <property type="entry name" value="PKS_KR"/>
    <property type="match status" value="2"/>
</dbReference>
<dbReference type="SUPFAM" id="SSF47336">
    <property type="entry name" value="ACP-like"/>
    <property type="match status" value="2"/>
</dbReference>
<dbReference type="Pfam" id="PF00109">
    <property type="entry name" value="ketoacyl-synt"/>
    <property type="match status" value="2"/>
</dbReference>
<reference evidence="13 14" key="1">
    <citation type="journal article" date="2019" name="Int. J. Syst. Evol. Microbiol.">
        <title>The Global Catalogue of Microorganisms (GCM) 10K type strain sequencing project: providing services to taxonomists for standard genome sequencing and annotation.</title>
        <authorList>
            <consortium name="The Broad Institute Genomics Platform"/>
            <consortium name="The Broad Institute Genome Sequencing Center for Infectious Disease"/>
            <person name="Wu L."/>
            <person name="Ma J."/>
        </authorList>
    </citation>
    <scope>NUCLEOTIDE SEQUENCE [LARGE SCALE GENOMIC DNA]</scope>
    <source>
        <strain evidence="13 14">JCM 14545</strain>
    </source>
</reference>
<comment type="cofactor">
    <cofactor evidence="1">
        <name>pantetheine 4'-phosphate</name>
        <dbReference type="ChEBI" id="CHEBI:47942"/>
    </cofactor>
</comment>
<evidence type="ECO:0000256" key="2">
    <source>
        <dbReference type="ARBA" id="ARBA00004792"/>
    </source>
</evidence>
<evidence type="ECO:0000256" key="7">
    <source>
        <dbReference type="ARBA" id="ARBA00023268"/>
    </source>
</evidence>
<evidence type="ECO:0000256" key="1">
    <source>
        <dbReference type="ARBA" id="ARBA00001957"/>
    </source>
</evidence>
<keyword evidence="5" id="KW-0808">Transferase</keyword>
<dbReference type="PROSITE" id="PS00606">
    <property type="entry name" value="KS3_1"/>
    <property type="match status" value="2"/>
</dbReference>
<dbReference type="InterPro" id="IPR055123">
    <property type="entry name" value="SpnB-like_Rossmann"/>
</dbReference>
<keyword evidence="7" id="KW-0511">Multifunctional enzyme</keyword>
<dbReference type="Gene3D" id="3.40.50.720">
    <property type="entry name" value="NAD(P)-binding Rossmann-like Domain"/>
    <property type="match status" value="2"/>
</dbReference>
<accession>A0ABN2QWF9</accession>
<dbReference type="EMBL" id="BAAANN010000011">
    <property type="protein sequence ID" value="GAA1959317.1"/>
    <property type="molecule type" value="Genomic_DNA"/>
</dbReference>
<keyword evidence="8" id="KW-0012">Acyltransferase</keyword>
<dbReference type="SMART" id="SM00826">
    <property type="entry name" value="PKS_DH"/>
    <property type="match status" value="2"/>
</dbReference>
<dbReference type="InterPro" id="IPR020807">
    <property type="entry name" value="PKS_DH"/>
</dbReference>
<dbReference type="InterPro" id="IPR015083">
    <property type="entry name" value="NorB/c/GfsB-D-like_docking"/>
</dbReference>
<evidence type="ECO:0000256" key="9">
    <source>
        <dbReference type="PROSITE-ProRule" id="PRU01363"/>
    </source>
</evidence>
<evidence type="ECO:0000256" key="4">
    <source>
        <dbReference type="ARBA" id="ARBA00022553"/>
    </source>
</evidence>
<dbReference type="InterPro" id="IPR036291">
    <property type="entry name" value="NAD(P)-bd_dom_sf"/>
</dbReference>
<dbReference type="PROSITE" id="PS52004">
    <property type="entry name" value="KS3_2"/>
    <property type="match status" value="2"/>
</dbReference>
<dbReference type="Pfam" id="PF08990">
    <property type="entry name" value="Docking"/>
    <property type="match status" value="1"/>
</dbReference>
<dbReference type="InterPro" id="IPR014030">
    <property type="entry name" value="Ketoacyl_synth_N"/>
</dbReference>
<dbReference type="SUPFAM" id="SSF53901">
    <property type="entry name" value="Thiolase-like"/>
    <property type="match status" value="2"/>
</dbReference>
<dbReference type="CDD" id="cd00833">
    <property type="entry name" value="PKS"/>
    <property type="match status" value="2"/>
</dbReference>
<organism evidence="13 14">
    <name type="scientific">Amycolatopsis minnesotensis</name>
    <dbReference type="NCBI Taxonomy" id="337894"/>
    <lineage>
        <taxon>Bacteria</taxon>
        <taxon>Bacillati</taxon>
        <taxon>Actinomycetota</taxon>
        <taxon>Actinomycetes</taxon>
        <taxon>Pseudonocardiales</taxon>
        <taxon>Pseudonocardiaceae</taxon>
        <taxon>Amycolatopsis</taxon>
    </lineage>
</organism>
<dbReference type="SMART" id="SM01294">
    <property type="entry name" value="PKS_PP_betabranch"/>
    <property type="match status" value="1"/>
</dbReference>
<dbReference type="Gene3D" id="3.40.47.10">
    <property type="match status" value="2"/>
</dbReference>
<dbReference type="InterPro" id="IPR009081">
    <property type="entry name" value="PP-bd_ACP"/>
</dbReference>
<dbReference type="InterPro" id="IPR036736">
    <property type="entry name" value="ACP-like_sf"/>
</dbReference>
<dbReference type="InterPro" id="IPR016036">
    <property type="entry name" value="Malonyl_transacylase_ACP-bd"/>
</dbReference>
<evidence type="ECO:0000256" key="5">
    <source>
        <dbReference type="ARBA" id="ARBA00022679"/>
    </source>
</evidence>
<dbReference type="Pfam" id="PF02801">
    <property type="entry name" value="Ketoacyl-synt_C"/>
    <property type="match status" value="2"/>
</dbReference>
<dbReference type="Gene3D" id="1.10.1200.10">
    <property type="entry name" value="ACP-like"/>
    <property type="match status" value="2"/>
</dbReference>
<dbReference type="InterPro" id="IPR020841">
    <property type="entry name" value="PKS_Beta-ketoAc_synthase_dom"/>
</dbReference>
<feature type="domain" description="Carrier" evidence="10">
    <location>
        <begin position="1655"/>
        <end position="1730"/>
    </location>
</feature>
<dbReference type="SUPFAM" id="SSF51735">
    <property type="entry name" value="NAD(P)-binding Rossmann-fold domains"/>
    <property type="match status" value="4"/>
</dbReference>
<dbReference type="PROSITE" id="PS52019">
    <property type="entry name" value="PKS_MFAS_DH"/>
    <property type="match status" value="1"/>
</dbReference>
<dbReference type="SMART" id="SM00827">
    <property type="entry name" value="PKS_AT"/>
    <property type="match status" value="2"/>
</dbReference>
<dbReference type="Pfam" id="PF22953">
    <property type="entry name" value="SpnB_Rossmann"/>
    <property type="match status" value="2"/>
</dbReference>
<dbReference type="InterPro" id="IPR001227">
    <property type="entry name" value="Ac_transferase_dom_sf"/>
</dbReference>
<evidence type="ECO:0000259" key="10">
    <source>
        <dbReference type="PROSITE" id="PS50075"/>
    </source>
</evidence>
<dbReference type="Pfam" id="PF08659">
    <property type="entry name" value="KR"/>
    <property type="match status" value="2"/>
</dbReference>
<dbReference type="InterPro" id="IPR032821">
    <property type="entry name" value="PKS_assoc"/>
</dbReference>
<dbReference type="Pfam" id="PF21089">
    <property type="entry name" value="PKS_DH_N"/>
    <property type="match status" value="2"/>
</dbReference>
<dbReference type="InterPro" id="IPR049900">
    <property type="entry name" value="PKS_mFAS_DH"/>
</dbReference>
<keyword evidence="3" id="KW-0596">Phosphopantetheine</keyword>
<evidence type="ECO:0000256" key="8">
    <source>
        <dbReference type="ARBA" id="ARBA00023315"/>
    </source>
</evidence>
<dbReference type="InterPro" id="IPR057326">
    <property type="entry name" value="KR_dom"/>
</dbReference>
<dbReference type="Gene3D" id="3.30.70.3290">
    <property type="match status" value="2"/>
</dbReference>
<evidence type="ECO:0000256" key="3">
    <source>
        <dbReference type="ARBA" id="ARBA00022450"/>
    </source>
</evidence>
<dbReference type="PANTHER" id="PTHR43775">
    <property type="entry name" value="FATTY ACID SYNTHASE"/>
    <property type="match status" value="1"/>
</dbReference>
<dbReference type="InterPro" id="IPR013968">
    <property type="entry name" value="PKS_KR"/>
</dbReference>
<evidence type="ECO:0000259" key="11">
    <source>
        <dbReference type="PROSITE" id="PS52004"/>
    </source>
</evidence>
<feature type="domain" description="PKS/mFAS DH" evidence="12">
    <location>
        <begin position="922"/>
        <end position="1194"/>
    </location>
</feature>
<dbReference type="Pfam" id="PF14765">
    <property type="entry name" value="PS-DH"/>
    <property type="match status" value="1"/>
</dbReference>
<comment type="pathway">
    <text evidence="2">Antibiotic biosynthesis.</text>
</comment>
<gene>
    <name evidence="13" type="ORF">GCM10009754_32240</name>
</gene>
<dbReference type="SUPFAM" id="SSF55048">
    <property type="entry name" value="Probable ACP-binding domain of malonyl-CoA ACP transacylase"/>
    <property type="match status" value="2"/>
</dbReference>
<feature type="region of interest" description="C-terminal hotdog fold" evidence="9">
    <location>
        <begin position="1053"/>
        <end position="1194"/>
    </location>
</feature>
<dbReference type="InterPro" id="IPR016039">
    <property type="entry name" value="Thiolase-like"/>
</dbReference>
<dbReference type="Pfam" id="PF00550">
    <property type="entry name" value="PP-binding"/>
    <property type="match status" value="2"/>
</dbReference>
<dbReference type="InterPro" id="IPR016035">
    <property type="entry name" value="Acyl_Trfase/lysoPLipase"/>
</dbReference>
<name>A0ABN2QWF9_9PSEU</name>